<dbReference type="RefSeq" id="WP_087635574.1">
    <property type="nucleotide sequence ID" value="NZ_CP021524.1"/>
</dbReference>
<evidence type="ECO:0000313" key="2">
    <source>
        <dbReference type="EMBL" id="ARW10207.1"/>
    </source>
</evidence>
<dbReference type="AlphaFoldDB" id="A0A1Y0V5Y0"/>
<evidence type="ECO:0008006" key="4">
    <source>
        <dbReference type="Google" id="ProtNLM"/>
    </source>
</evidence>
<evidence type="ECO:0000313" key="3">
    <source>
        <dbReference type="Proteomes" id="UP000195633"/>
    </source>
</evidence>
<keyword evidence="1" id="KW-0732">Signal</keyword>
<feature type="chain" id="PRO_5012192007" description="DUF2155 domain-containing protein" evidence="1">
    <location>
        <begin position="21"/>
        <end position="144"/>
    </location>
</feature>
<name>A0A1Y0V5Y0_9PROT</name>
<dbReference type="EMBL" id="CP021524">
    <property type="protein sequence ID" value="ARW10207.1"/>
    <property type="molecule type" value="Genomic_DNA"/>
</dbReference>
<evidence type="ECO:0000256" key="1">
    <source>
        <dbReference type="SAM" id="SignalP"/>
    </source>
</evidence>
<proteinExistence type="predicted"/>
<feature type="signal peptide" evidence="1">
    <location>
        <begin position="1"/>
        <end position="20"/>
    </location>
</feature>
<accession>A0A1Y0V5Y0</accession>
<gene>
    <name evidence="2" type="ORF">S101447_01109</name>
</gene>
<organism evidence="2 3">
    <name type="scientific">Acetobacter ascendens</name>
    <dbReference type="NCBI Taxonomy" id="481146"/>
    <lineage>
        <taxon>Bacteria</taxon>
        <taxon>Pseudomonadati</taxon>
        <taxon>Pseudomonadota</taxon>
        <taxon>Alphaproteobacteria</taxon>
        <taxon>Acetobacterales</taxon>
        <taxon>Acetobacteraceae</taxon>
        <taxon>Acetobacter</taxon>
    </lineage>
</organism>
<protein>
    <recommendedName>
        <fullName evidence="4">DUF2155 domain-containing protein</fullName>
    </recommendedName>
</protein>
<dbReference type="Proteomes" id="UP000195633">
    <property type="component" value="Chromosome"/>
</dbReference>
<reference evidence="2 3" key="1">
    <citation type="submission" date="2017-05" db="EMBL/GenBank/DDBJ databases">
        <title>Genome sequence of Acetobacter pasteurianus subsp. ascendens strain SRCM101447.</title>
        <authorList>
            <person name="Cho S.H."/>
        </authorList>
    </citation>
    <scope>NUCLEOTIDE SEQUENCE [LARGE SCALE GENOMIC DNA]</scope>
    <source>
        <strain evidence="2 3">SRCM101447</strain>
    </source>
</reference>
<sequence length="144" mass="16072">MIRALLSLICAICIGGTAHAGAKPESLEEQSYNGNTMFNEELDGKAFLNGRLIVRVARVSTCVSAVWTRSGGIGSPLRRDLLEWDKMFDADPSNDDRSYYLTFVYADHRRDDVVSMPLTAHPDDFEDTAGVTLLSCQPKRHHRK</sequence>